<dbReference type="InterPro" id="IPR025514">
    <property type="entry name" value="DUF4402"/>
</dbReference>
<gene>
    <name evidence="2" type="ORF">CLV33_103103</name>
</gene>
<accession>A0A362X3R1</accession>
<evidence type="ECO:0000313" key="2">
    <source>
        <dbReference type="EMBL" id="PQV49472.1"/>
    </source>
</evidence>
<organism evidence="2 3">
    <name type="scientific">Jejuia pallidilutea</name>
    <dbReference type="NCBI Taxonomy" id="504487"/>
    <lineage>
        <taxon>Bacteria</taxon>
        <taxon>Pseudomonadati</taxon>
        <taxon>Bacteroidota</taxon>
        <taxon>Flavobacteriia</taxon>
        <taxon>Flavobacteriales</taxon>
        <taxon>Flavobacteriaceae</taxon>
        <taxon>Jejuia</taxon>
    </lineage>
</organism>
<dbReference type="EMBL" id="PVEO01000003">
    <property type="protein sequence ID" value="PQV49472.1"/>
    <property type="molecule type" value="Genomic_DNA"/>
</dbReference>
<dbReference type="Proteomes" id="UP000251545">
    <property type="component" value="Unassembled WGS sequence"/>
</dbReference>
<proteinExistence type="predicted"/>
<name>A0A362X3R1_9FLAO</name>
<dbReference type="AlphaFoldDB" id="A0A362X3R1"/>
<keyword evidence="1" id="KW-0732">Signal</keyword>
<dbReference type="Pfam" id="PF14352">
    <property type="entry name" value="DUF4402"/>
    <property type="match status" value="1"/>
</dbReference>
<comment type="caution">
    <text evidence="2">The sequence shown here is derived from an EMBL/GenBank/DDBJ whole genome shotgun (WGS) entry which is preliminary data.</text>
</comment>
<reference evidence="2 3" key="1">
    <citation type="submission" date="2018-02" db="EMBL/GenBank/DDBJ databases">
        <title>Genomic Encyclopedia of Archaeal and Bacterial Type Strains, Phase II (KMG-II): from individual species to whole genera.</title>
        <authorList>
            <person name="Goeker M."/>
        </authorList>
    </citation>
    <scope>NUCLEOTIDE SEQUENCE [LARGE SCALE GENOMIC DNA]</scope>
    <source>
        <strain evidence="2 3">DSM 21165</strain>
    </source>
</reference>
<feature type="chain" id="PRO_5016710597" evidence="1">
    <location>
        <begin position="22"/>
        <end position="173"/>
    </location>
</feature>
<feature type="signal peptide" evidence="1">
    <location>
        <begin position="1"/>
        <end position="21"/>
    </location>
</feature>
<evidence type="ECO:0000313" key="3">
    <source>
        <dbReference type="Proteomes" id="UP000251545"/>
    </source>
</evidence>
<sequence>MKNFKLPLLALALCLGFSAKAQQSATATATASIVAAVSCSQGENNLAFGAMNPDATAATTLALSPAETTLATTGGSGSLILYTFLPRTAADFNVTGIGTANYTVTLPNSATLTNQTDGTTQMTVDNFTTNLTSNIGTLIDGASTFYVGGTLNISGAQPVGSYSGTFQVTVNYN</sequence>
<protein>
    <submittedName>
        <fullName evidence="2">Uncharacterized protein DUF4402</fullName>
    </submittedName>
</protein>
<evidence type="ECO:0000256" key="1">
    <source>
        <dbReference type="SAM" id="SignalP"/>
    </source>
</evidence>
<dbReference type="RefSeq" id="WP_105473231.1">
    <property type="nucleotide sequence ID" value="NZ_PVEO01000003.1"/>
</dbReference>